<sequence length="718" mass="83608">MGPKATKKKKNTKAENLKLLQEEEERRQKEEEEARVKHEKEEMERLEMERIEKEKWQQLEVKDLERKNEELEELFLLERCFPEAEKLKRNNRLLSQWMHYIQCDGSPDPSVAQEINTFISLWKEETDETFEEVIAKSKLVLHLINKLKLTLLETPPHDLQDKDTAQYRGSILELQELLHLKFDVATELLLRQASTLADLDTGNMEKVIQDENVTLYVWANLKKNPRYRNIRCSEIRTAFEIPRILATSDIALRLLHTHYDHVTPLHPVPTSCQLPTSMESHSVKDEANNVEGAISKEFQEEYKQPENERNSVQEEGIKVEEQGDTETQMDSTQEESEDTKYKLEMKLLSEIVSAAQLLLLENAAERTYFFEENEVDIFQFTSLGGVYHLDILELPPQCKPVKGWMIMEILKEGLQKYVYPPATTEDLETENAFPPVDVMLEVHKNVIFFENPTIARWDAEGKHWKTDGISNVFYKSGERLITFSLEIFGPITLIQDTHINMPYQSWELRPLDENQVRLTVTTVFTEIHIQIKGDLCMLASIKLKNKSHYSILEGKWMTLYSFIIALKEVGLNIFPTAHSHFYVVTNYKVPLVEMKAYRQMSLLSPAFAFGWSRWNMQCGSNNVVFKVSEHLTNEEPIQNSNWALLMFNGDRAQRLKIDEHSEAFSEAVKEETEFHSTVYHMVKDFASEGAMEKVRSSDCQFIDTLCHLLLSIRLLSYS</sequence>
<dbReference type="GO" id="GO:0008017">
    <property type="term" value="F:microtubule binding"/>
    <property type="evidence" value="ECO:0007669"/>
    <property type="project" value="TreeGrafter"/>
</dbReference>
<proteinExistence type="inferred from homology"/>
<accession>A0A834EHX3</accession>
<dbReference type="GO" id="GO:0005930">
    <property type="term" value="C:axoneme"/>
    <property type="evidence" value="ECO:0007669"/>
    <property type="project" value="TreeGrafter"/>
</dbReference>
<evidence type="ECO:0000313" key="5">
    <source>
        <dbReference type="EMBL" id="KAF6117761.1"/>
    </source>
</evidence>
<feature type="compositionally biased region" description="Basic and acidic residues" evidence="3">
    <location>
        <begin position="300"/>
        <end position="321"/>
    </location>
</feature>
<evidence type="ECO:0000256" key="2">
    <source>
        <dbReference type="ARBA" id="ARBA00024414"/>
    </source>
</evidence>
<comment type="similarity">
    <text evidence="1">Belongs to the DNAI7 family.</text>
</comment>
<name>A0A834EHX3_9CHIR</name>
<evidence type="ECO:0000259" key="4">
    <source>
        <dbReference type="Pfam" id="PF15927"/>
    </source>
</evidence>
<feature type="region of interest" description="Disordered" evidence="3">
    <location>
        <begin position="1"/>
        <end position="42"/>
    </location>
</feature>
<gene>
    <name evidence="5" type="ORF">HJG60_002081</name>
</gene>
<dbReference type="Proteomes" id="UP000664940">
    <property type="component" value="Unassembled WGS sequence"/>
</dbReference>
<evidence type="ECO:0000313" key="6">
    <source>
        <dbReference type="Proteomes" id="UP000664940"/>
    </source>
</evidence>
<dbReference type="InterPro" id="IPR031826">
    <property type="entry name" value="IC97/Casc1_N"/>
</dbReference>
<feature type="compositionally biased region" description="Basic residues" evidence="3">
    <location>
        <begin position="1"/>
        <end position="11"/>
    </location>
</feature>
<organism evidence="5 6">
    <name type="scientific">Phyllostomus discolor</name>
    <name type="common">pale spear-nosed bat</name>
    <dbReference type="NCBI Taxonomy" id="89673"/>
    <lineage>
        <taxon>Eukaryota</taxon>
        <taxon>Metazoa</taxon>
        <taxon>Chordata</taxon>
        <taxon>Craniata</taxon>
        <taxon>Vertebrata</taxon>
        <taxon>Euteleostomi</taxon>
        <taxon>Mammalia</taxon>
        <taxon>Eutheria</taxon>
        <taxon>Laurasiatheria</taxon>
        <taxon>Chiroptera</taxon>
        <taxon>Yangochiroptera</taxon>
        <taxon>Phyllostomidae</taxon>
        <taxon>Phyllostominae</taxon>
        <taxon>Phyllostomus</taxon>
    </lineage>
</organism>
<dbReference type="PANTHER" id="PTHR20929">
    <property type="entry name" value="LUNG ADENOMA SUSCEPTIBILITY 1-RELATED"/>
    <property type="match status" value="1"/>
</dbReference>
<protein>
    <recommendedName>
        <fullName evidence="2">Dynein axonemal intermediate chain 7</fullName>
    </recommendedName>
</protein>
<feature type="region of interest" description="Disordered" evidence="3">
    <location>
        <begin position="300"/>
        <end position="338"/>
    </location>
</feature>
<evidence type="ECO:0000256" key="3">
    <source>
        <dbReference type="SAM" id="MobiDB-lite"/>
    </source>
</evidence>
<dbReference type="PRINTS" id="PR02043">
    <property type="entry name" value="CANCERSCCP1"/>
</dbReference>
<reference evidence="5 6" key="1">
    <citation type="journal article" date="2020" name="Nature">
        <title>Six reference-quality genomes reveal evolution of bat adaptations.</title>
        <authorList>
            <person name="Jebb D."/>
            <person name="Huang Z."/>
            <person name="Pippel M."/>
            <person name="Hughes G.M."/>
            <person name="Lavrichenko K."/>
            <person name="Devanna P."/>
            <person name="Winkler S."/>
            <person name="Jermiin L.S."/>
            <person name="Skirmuntt E.C."/>
            <person name="Katzourakis A."/>
            <person name="Burkitt-Gray L."/>
            <person name="Ray D.A."/>
            <person name="Sullivan K.A.M."/>
            <person name="Roscito J.G."/>
            <person name="Kirilenko B.M."/>
            <person name="Davalos L.M."/>
            <person name="Corthals A.P."/>
            <person name="Power M.L."/>
            <person name="Jones G."/>
            <person name="Ransome R.D."/>
            <person name="Dechmann D.K.N."/>
            <person name="Locatelli A.G."/>
            <person name="Puechmaille S.J."/>
            <person name="Fedrigo O."/>
            <person name="Jarvis E.D."/>
            <person name="Hiller M."/>
            <person name="Vernes S.C."/>
            <person name="Myers E.W."/>
            <person name="Teeling E.C."/>
        </authorList>
    </citation>
    <scope>NUCLEOTIDE SEQUENCE [LARGE SCALE GENOMIC DNA]</scope>
    <source>
        <strain evidence="5">Bat1K_MPI-CBG_1</strain>
    </source>
</reference>
<feature type="domain" description="IC97/Casc1 N-terminal" evidence="4">
    <location>
        <begin position="26"/>
        <end position="226"/>
    </location>
</feature>
<dbReference type="AlphaFoldDB" id="A0A834EHX3"/>
<feature type="compositionally biased region" description="Basic and acidic residues" evidence="3">
    <location>
        <begin position="12"/>
        <end position="42"/>
    </location>
</feature>
<evidence type="ECO:0000256" key="1">
    <source>
        <dbReference type="ARBA" id="ARBA00024332"/>
    </source>
</evidence>
<dbReference type="InterPro" id="IPR023247">
    <property type="entry name" value="IC97/Dnai7-like"/>
</dbReference>
<comment type="caution">
    <text evidence="5">The sequence shown here is derived from an EMBL/GenBank/DDBJ whole genome shotgun (WGS) entry which is preliminary data.</text>
</comment>
<dbReference type="GO" id="GO:0048487">
    <property type="term" value="F:beta-tubulin binding"/>
    <property type="evidence" value="ECO:0007669"/>
    <property type="project" value="TreeGrafter"/>
</dbReference>
<dbReference type="Pfam" id="PF15927">
    <property type="entry name" value="Casc1_N"/>
    <property type="match status" value="1"/>
</dbReference>
<dbReference type="EMBL" id="JABVXQ010000003">
    <property type="protein sequence ID" value="KAF6117761.1"/>
    <property type="molecule type" value="Genomic_DNA"/>
</dbReference>
<dbReference type="PANTHER" id="PTHR20929:SF11">
    <property type="entry name" value="DYNEIN AXONEMAL INTERMEDIATE CHAIN 7"/>
    <property type="match status" value="1"/>
</dbReference>